<accession>A0A1B1MQW2</accession>
<reference evidence="4" key="1">
    <citation type="journal article" date="2016" name="J. Invertebr. Pathol.">
        <title>An alphabaculovirus isolated from dead Lymantria dispar larvae shows high genetic similarity to baculovirus previously isolated from Lymantria monacha - An example of adaptation to a new host.</title>
        <authorList>
            <person name="Rabalski L."/>
            <person name="Krejmer-Rabalska M."/>
            <person name="Skrzecz I."/>
            <person name="Wasag B."/>
            <person name="Szewczyk B."/>
        </authorList>
    </citation>
    <scope>NUCLEOTIDE SEQUENCE</scope>
    <source>
        <strain evidence="4">BNP</strain>
    </source>
</reference>
<name>A0A1B1MQW2_NPVLD</name>
<feature type="coiled-coil region" evidence="1">
    <location>
        <begin position="693"/>
        <end position="768"/>
    </location>
</feature>
<feature type="compositionally biased region" description="Pro residues" evidence="2">
    <location>
        <begin position="121"/>
        <end position="131"/>
    </location>
</feature>
<feature type="compositionally biased region" description="Pro residues" evidence="2">
    <location>
        <begin position="98"/>
        <end position="109"/>
    </location>
</feature>
<dbReference type="PANTHER" id="PTHR45615:SF80">
    <property type="entry name" value="GRIP DOMAIN-CONTAINING PROTEIN"/>
    <property type="match status" value="1"/>
</dbReference>
<feature type="region of interest" description="Disordered" evidence="2">
    <location>
        <begin position="782"/>
        <end position="813"/>
    </location>
</feature>
<evidence type="ECO:0000259" key="3">
    <source>
        <dbReference type="Pfam" id="PF06771"/>
    </source>
</evidence>
<organism evidence="4">
    <name type="scientific">Lymantria dispar multicapsid nuclear polyhedrosis virus</name>
    <name type="common">LdMNPV</name>
    <dbReference type="NCBI Taxonomy" id="10449"/>
    <lineage>
        <taxon>Viruses</taxon>
        <taxon>Viruses incertae sedis</taxon>
        <taxon>Naldaviricetes</taxon>
        <taxon>Lefavirales</taxon>
        <taxon>Baculoviridae</taxon>
        <taxon>Alphabaculovirus</taxon>
        <taxon>Alphabaculovirus lydisparis</taxon>
    </lineage>
</organism>
<feature type="compositionally biased region" description="Low complexity" evidence="2">
    <location>
        <begin position="157"/>
        <end position="166"/>
    </location>
</feature>
<dbReference type="Pfam" id="PF06771">
    <property type="entry name" value="Desmo_N"/>
    <property type="match status" value="1"/>
</dbReference>
<evidence type="ECO:0000256" key="1">
    <source>
        <dbReference type="SAM" id="Coils"/>
    </source>
</evidence>
<feature type="coiled-coil region" evidence="1">
    <location>
        <begin position="297"/>
        <end position="650"/>
    </location>
</feature>
<evidence type="ECO:0000313" key="4">
    <source>
        <dbReference type="EMBL" id="ANS70968.1"/>
    </source>
</evidence>
<dbReference type="PANTHER" id="PTHR45615">
    <property type="entry name" value="MYOSIN HEAVY CHAIN, NON-MUSCLE"/>
    <property type="match status" value="1"/>
</dbReference>
<proteinExistence type="predicted"/>
<organismHost>
    <name type="scientific">Lepidoptera</name>
    <name type="common">moths &amp; butterflies</name>
    <dbReference type="NCBI Taxonomy" id="7088"/>
</organismHost>
<dbReference type="InterPro" id="IPR009615">
    <property type="entry name" value="Desmo_N"/>
</dbReference>
<evidence type="ECO:0000256" key="2">
    <source>
        <dbReference type="SAM" id="MobiDB-lite"/>
    </source>
</evidence>
<dbReference type="EMBL" id="KU377538">
    <property type="protein sequence ID" value="ANS70968.1"/>
    <property type="molecule type" value="Genomic_DNA"/>
</dbReference>
<feature type="compositionally biased region" description="Low complexity" evidence="2">
    <location>
        <begin position="132"/>
        <end position="147"/>
    </location>
</feature>
<feature type="domain" description="Viral desmoplakin N-terminal" evidence="3">
    <location>
        <begin position="6"/>
        <end position="93"/>
    </location>
</feature>
<feature type="region of interest" description="Disordered" evidence="2">
    <location>
        <begin position="97"/>
        <end position="147"/>
    </location>
</feature>
<sequence length="813" mass="93161">MMADKYANRYANPNTVNNLLYTINSISRRCQNQNNTDNVLERVRSIILLYRPHLQYRSDLQVPELVMEALMPRTSGANSHQITHNYNYKYDYNSNQYAPPPPVLPPPPTDAFGMPLNDASAPPPAPPPPPAAAAAASSSTRSPAPTSLQQNVYIQPTATTSADKSPPSSPPAPNTRMLVETQRDDRSVIAQELAKLSRNNNLSSYKRLVYTMLTVSRKYFKRDDIFLQGLDVLYSVDTLMKNDLAVLIDCINREAPLNLKYEDVDLCQWLVMIVRGFYMLVSLVLKRQYNLLHVTTLQTLELEMVSIKSNAEELFQQMASNETEKYRNMMERERYESNALREQVRQLDLQLKQKERQINDSEMIAMVNSNDFSRDFANEQSLKNKAKLLEGELEQSRDRNVKNEIATQKLQQMVKGLENDLIENNNQLTINGIALRKAEDRVRVLEAELNDRLAGAKDQSTKIKNEQQKELERQIEYLKDQLVSRDNKLLIKDESLQMAEQKIETLQIKLNSGKVKRENPDDYQEQIESLQRQLASSEQKFVALQTPIDDRDNLQIEQMRSENEALVEANRQLRARLDSELRSKSTKKSTVGVPNKQTDDRIAGLRSQLKKLESKYDQTATMLAKANEDVKAKSDEINVLKNNNEQLSRQVVTCTTQETVCNEVRTDIERVKSEFAQFVESSDSIQFDILKLNNMSDQNLRNKMEQLQNANSETSDANVKQQAEMMINTLNARLFKSEENVIKLKKKMADIQSDINKYKNAYELLARATSRDILEREKTYTVSNETDISSTTTNPTNPNNDTNDNNNFDNKLI</sequence>
<feature type="region of interest" description="Disordered" evidence="2">
    <location>
        <begin position="157"/>
        <end position="176"/>
    </location>
</feature>
<feature type="compositionally biased region" description="Low complexity" evidence="2">
    <location>
        <begin position="791"/>
        <end position="807"/>
    </location>
</feature>
<protein>
    <submittedName>
        <fullName evidence="4">Desmoplakin</fullName>
    </submittedName>
</protein>
<keyword evidence="1" id="KW-0175">Coiled coil</keyword>